<evidence type="ECO:0000259" key="3">
    <source>
        <dbReference type="PROSITE" id="PS50110"/>
    </source>
</evidence>
<dbReference type="InterPro" id="IPR001789">
    <property type="entry name" value="Sig_transdc_resp-reg_receiver"/>
</dbReference>
<comment type="caution">
    <text evidence="4">The sequence shown here is derived from an EMBL/GenBank/DDBJ whole genome shotgun (WGS) entry which is preliminary data.</text>
</comment>
<keyword evidence="1 2" id="KW-0597">Phosphoprotein</keyword>
<gene>
    <name evidence="4" type="ORF">FD145_1230</name>
</gene>
<accession>A0A833L090</accession>
<name>A0A833L090_UNCSA</name>
<dbReference type="Pfam" id="PF00072">
    <property type="entry name" value="Response_reg"/>
    <property type="match status" value="1"/>
</dbReference>
<reference evidence="4 5" key="1">
    <citation type="submission" date="2019-12" db="EMBL/GenBank/DDBJ databases">
        <authorList>
            <person name="Wolfe R."/>
            <person name="Danczak R."/>
            <person name="Wilkins M."/>
        </authorList>
    </citation>
    <scope>NUCLEOTIDE SEQUENCE [LARGE SCALE GENOMIC DNA]</scope>
    <source>
        <strain evidence="4">X2_MaxBin.013</strain>
    </source>
</reference>
<evidence type="ECO:0000256" key="2">
    <source>
        <dbReference type="PROSITE-ProRule" id="PRU00169"/>
    </source>
</evidence>
<protein>
    <submittedName>
        <fullName evidence="4">Two-component system response regulator YesN</fullName>
    </submittedName>
</protein>
<dbReference type="SUPFAM" id="SSF52172">
    <property type="entry name" value="CheY-like"/>
    <property type="match status" value="1"/>
</dbReference>
<dbReference type="GO" id="GO:0000160">
    <property type="term" value="P:phosphorelay signal transduction system"/>
    <property type="evidence" value="ECO:0007669"/>
    <property type="project" value="InterPro"/>
</dbReference>
<evidence type="ECO:0000313" key="4">
    <source>
        <dbReference type="EMBL" id="KAF0133561.1"/>
    </source>
</evidence>
<organism evidence="4 5">
    <name type="scientific">Candidatus Saganbacteria bacterium</name>
    <dbReference type="NCBI Taxonomy" id="2575572"/>
    <lineage>
        <taxon>Bacteria</taxon>
        <taxon>Bacillati</taxon>
        <taxon>Saganbacteria</taxon>
    </lineage>
</organism>
<dbReference type="PROSITE" id="PS50110">
    <property type="entry name" value="RESPONSE_REGULATORY"/>
    <property type="match status" value="1"/>
</dbReference>
<sequence>MEKPLIMVVDDEKKFADSVAIFLQNNGFKTITAYSAKEALAALDKNRSLMGLGDIKIKCIVLDIKMPEMDGLQFLRKLREDYKSEIGVIILSAYGDEEKWSKATAGLVVGYLRKPLKEAALLAHLKMYSINKNFAIEQTRQKLFGERILEDVENIKSKHEKFKEE</sequence>
<dbReference type="Gene3D" id="3.40.50.2300">
    <property type="match status" value="1"/>
</dbReference>
<dbReference type="AlphaFoldDB" id="A0A833L090"/>
<feature type="domain" description="Response regulatory" evidence="3">
    <location>
        <begin position="5"/>
        <end position="129"/>
    </location>
</feature>
<dbReference type="InterPro" id="IPR050595">
    <property type="entry name" value="Bact_response_regulator"/>
</dbReference>
<dbReference type="PANTHER" id="PTHR44591:SF3">
    <property type="entry name" value="RESPONSE REGULATORY DOMAIN-CONTAINING PROTEIN"/>
    <property type="match status" value="1"/>
</dbReference>
<dbReference type="EMBL" id="WPAF01000023">
    <property type="protein sequence ID" value="KAF0133561.1"/>
    <property type="molecule type" value="Genomic_DNA"/>
</dbReference>
<evidence type="ECO:0000256" key="1">
    <source>
        <dbReference type="ARBA" id="ARBA00022553"/>
    </source>
</evidence>
<dbReference type="PANTHER" id="PTHR44591">
    <property type="entry name" value="STRESS RESPONSE REGULATOR PROTEIN 1"/>
    <property type="match status" value="1"/>
</dbReference>
<dbReference type="InterPro" id="IPR011006">
    <property type="entry name" value="CheY-like_superfamily"/>
</dbReference>
<dbReference type="SMART" id="SM00448">
    <property type="entry name" value="REC"/>
    <property type="match status" value="1"/>
</dbReference>
<dbReference type="CDD" id="cd17574">
    <property type="entry name" value="REC_OmpR"/>
    <property type="match status" value="1"/>
</dbReference>
<feature type="modified residue" description="4-aspartylphosphate" evidence="2">
    <location>
        <position position="63"/>
    </location>
</feature>
<evidence type="ECO:0000313" key="5">
    <source>
        <dbReference type="Proteomes" id="UP000488506"/>
    </source>
</evidence>
<dbReference type="Proteomes" id="UP000488506">
    <property type="component" value="Unassembled WGS sequence"/>
</dbReference>
<proteinExistence type="predicted"/>